<evidence type="ECO:0000256" key="2">
    <source>
        <dbReference type="SAM" id="Phobius"/>
    </source>
</evidence>
<organism evidence="3 4">
    <name type="scientific">Actinokineospora soli</name>
    <dbReference type="NCBI Taxonomy" id="1048753"/>
    <lineage>
        <taxon>Bacteria</taxon>
        <taxon>Bacillati</taxon>
        <taxon>Actinomycetota</taxon>
        <taxon>Actinomycetes</taxon>
        <taxon>Pseudonocardiales</taxon>
        <taxon>Pseudonocardiaceae</taxon>
        <taxon>Actinokineospora</taxon>
    </lineage>
</organism>
<feature type="transmembrane region" description="Helical" evidence="2">
    <location>
        <begin position="140"/>
        <end position="157"/>
    </location>
</feature>
<feature type="transmembrane region" description="Helical" evidence="2">
    <location>
        <begin position="301"/>
        <end position="318"/>
    </location>
</feature>
<feature type="region of interest" description="Disordered" evidence="1">
    <location>
        <begin position="48"/>
        <end position="75"/>
    </location>
</feature>
<accession>A0ABW2TVX8</accession>
<feature type="transmembrane region" description="Helical" evidence="2">
    <location>
        <begin position="398"/>
        <end position="431"/>
    </location>
</feature>
<comment type="caution">
    <text evidence="3">The sequence shown here is derived from an EMBL/GenBank/DDBJ whole genome shotgun (WGS) entry which is preliminary data.</text>
</comment>
<feature type="transmembrane region" description="Helical" evidence="2">
    <location>
        <begin position="116"/>
        <end position="135"/>
    </location>
</feature>
<keyword evidence="2" id="KW-0472">Membrane</keyword>
<feature type="transmembrane region" description="Helical" evidence="2">
    <location>
        <begin position="269"/>
        <end position="294"/>
    </location>
</feature>
<feature type="transmembrane region" description="Helical" evidence="2">
    <location>
        <begin position="163"/>
        <end position="181"/>
    </location>
</feature>
<protein>
    <submittedName>
        <fullName evidence="3">Uncharacterized protein</fullName>
    </submittedName>
</protein>
<proteinExistence type="predicted"/>
<gene>
    <name evidence="3" type="ORF">ACFQV2_29320</name>
</gene>
<evidence type="ECO:0000256" key="1">
    <source>
        <dbReference type="SAM" id="MobiDB-lite"/>
    </source>
</evidence>
<name>A0ABW2TVX8_9PSEU</name>
<reference evidence="4" key="1">
    <citation type="journal article" date="2019" name="Int. J. Syst. Evol. Microbiol.">
        <title>The Global Catalogue of Microorganisms (GCM) 10K type strain sequencing project: providing services to taxonomists for standard genome sequencing and annotation.</title>
        <authorList>
            <consortium name="The Broad Institute Genomics Platform"/>
            <consortium name="The Broad Institute Genome Sequencing Center for Infectious Disease"/>
            <person name="Wu L."/>
            <person name="Ma J."/>
        </authorList>
    </citation>
    <scope>NUCLEOTIDE SEQUENCE [LARGE SCALE GENOMIC DNA]</scope>
    <source>
        <strain evidence="4">JCM 17695</strain>
    </source>
</reference>
<keyword evidence="2" id="KW-1133">Transmembrane helix</keyword>
<sequence>MLGSLSGQYAVAVLAGVAVVAAGLAVREVLALGSVRLAVVTGSVVPASRTPASGDDDSGEAVAPPQVVDQDEPADPRRAGTFWTVLGATAASGAAGAGVAPVAALTGIVGEPVEPHPVAVLVAVVVPVVLALVAVGRRDVAGGLVVAGALAVPPVGLLQGGSAVPAVALGGVVLVAGLALWRSRWVSSDGLLAGLGGGAVALAVYGVPALAVPGLVRAGVTLALLLGALVLAWRLPAYWGGPLAGIGLAGIAVAGPWQRLGLVSGDPALTVVALAAFSAVGLVVSAAVITALWLRHGHAGTAAGGALLLLHDLAWLLNTLGGDFASGPAPLPAVVGPLVLLALARPALPVVVAATGFTLAAMTARTFVDAELRIEALRIAPLTPTDVLLTAQLPDNPAWVVPLLLVGLLGARTVAAPVVVLFGTQALLVALG</sequence>
<evidence type="ECO:0000313" key="3">
    <source>
        <dbReference type="EMBL" id="MFC7616941.1"/>
    </source>
</evidence>
<feature type="transmembrane region" description="Helical" evidence="2">
    <location>
        <begin position="82"/>
        <end position="104"/>
    </location>
</feature>
<feature type="transmembrane region" description="Helical" evidence="2">
    <location>
        <begin position="214"/>
        <end position="232"/>
    </location>
</feature>
<feature type="transmembrane region" description="Helical" evidence="2">
    <location>
        <begin position="239"/>
        <end position="257"/>
    </location>
</feature>
<keyword evidence="2" id="KW-0812">Transmembrane</keyword>
<feature type="transmembrane region" description="Helical" evidence="2">
    <location>
        <begin position="190"/>
        <end position="208"/>
    </location>
</feature>
<feature type="transmembrane region" description="Helical" evidence="2">
    <location>
        <begin position="350"/>
        <end position="368"/>
    </location>
</feature>
<keyword evidence="4" id="KW-1185">Reference proteome</keyword>
<evidence type="ECO:0000313" key="4">
    <source>
        <dbReference type="Proteomes" id="UP001596512"/>
    </source>
</evidence>
<dbReference type="Proteomes" id="UP001596512">
    <property type="component" value="Unassembled WGS sequence"/>
</dbReference>
<feature type="transmembrane region" description="Helical" evidence="2">
    <location>
        <begin position="6"/>
        <end position="26"/>
    </location>
</feature>
<dbReference type="EMBL" id="JBHTEY010000004">
    <property type="protein sequence ID" value="MFC7616941.1"/>
    <property type="molecule type" value="Genomic_DNA"/>
</dbReference>